<sequence length="815" mass="90850">MEDQPVYGPDKALLQLTQSLVSLVTSATYADFVDEVLATIRAPMEQSTEDVCIGIYEGTLQPDLLKRKKELLRSLQGLIGFDNAVKIVLRSLTKTSVFPGRRHTEADEGDEPLDGSVASHICNIVQSRYDTSLALIALLSFVAAEAPESMKDATGLLGDTLVVVHSLSTLWHICQQPGDKPPKKEESAGLEEDFEIRFGKLQVVTEAGSSSPRQGTDYSLIDSLLPEAQDDADIRTSAFDFIDSTGLLKRRREITALAGDAKFLNELRLKGHLSVVAEVASWYPKSPAVSFVLGRALLDLKRGEEAADLLEGIASVFEEDSAASLSDRQALLAVFPIPEFQATRSFVYQQIASWLEQGSFLQLAVPYWKLAIDTALSKTDLAHLWYKISAAQIELGLFEDAYTTLMETPYRDQQDSTLRKLIDVMCSSGEGDKLVRMSFAGLQSTVEDILDFKARHQDPLQPPDYSSILYSWHVQRGNYRSAGAAMYHHGRRLGALSNAKLDYQSVTVNQAQAYLAAINCLSLVEPRNAWVVSTKADRDPSESSSVTHHIPARLFAPGTQERELTRIEDIRREYALSLARLELLPYLQELGTTGVSLSPEDAVAAFAQFGLYDSAFRAAASLQIDMSGLFKDLARKCASIPSYSGVDTMDVAPWLESASERVGYWDGTVAEKAWRYLRESLDRYDLPGTGYRYRKDVLAAILNYNRHNRIPNWLSKLFEEHNPEHLIRMFLRYGLVQDAANYTITMIRKSNAKLALMPAVTETWLPYSLIQSVIDFAQKSDEGSAKVLAKNVETLMTERLREMDNRSRLIAQKLR</sequence>
<dbReference type="PANTHER" id="PTHR21286">
    <property type="entry name" value="NUCLEAR PORE COMPLEX PROTEIN NUP160"/>
    <property type="match status" value="1"/>
</dbReference>
<organism evidence="3 4">
    <name type="scientific">Calocera viscosa (strain TUFC12733)</name>
    <dbReference type="NCBI Taxonomy" id="1330018"/>
    <lineage>
        <taxon>Eukaryota</taxon>
        <taxon>Fungi</taxon>
        <taxon>Dikarya</taxon>
        <taxon>Basidiomycota</taxon>
        <taxon>Agaricomycotina</taxon>
        <taxon>Dacrymycetes</taxon>
        <taxon>Dacrymycetales</taxon>
        <taxon>Dacrymycetaceae</taxon>
        <taxon>Calocera</taxon>
    </lineage>
</organism>
<dbReference type="AlphaFoldDB" id="A0A167QLG7"/>
<dbReference type="PANTHER" id="PTHR21286:SF0">
    <property type="entry name" value="NUCLEAR PORE COMPLEX PROTEIN NUP160"/>
    <property type="match status" value="1"/>
</dbReference>
<dbReference type="InterPro" id="IPR056535">
    <property type="entry name" value="TPR_NUP160_M"/>
</dbReference>
<keyword evidence="4" id="KW-1185">Reference proteome</keyword>
<dbReference type="EMBL" id="KV417270">
    <property type="protein sequence ID" value="KZP00045.1"/>
    <property type="molecule type" value="Genomic_DNA"/>
</dbReference>
<feature type="domain" description="NUP160 C-terminal TPR" evidence="1">
    <location>
        <begin position="567"/>
        <end position="795"/>
    </location>
</feature>
<gene>
    <name evidence="3" type="ORF">CALVIDRAFT_320407</name>
</gene>
<evidence type="ECO:0000259" key="1">
    <source>
        <dbReference type="Pfam" id="PF23347"/>
    </source>
</evidence>
<evidence type="ECO:0000313" key="4">
    <source>
        <dbReference type="Proteomes" id="UP000076738"/>
    </source>
</evidence>
<protein>
    <submittedName>
        <fullName evidence="3">Uncharacterized protein</fullName>
    </submittedName>
</protein>
<dbReference type="InterPro" id="IPR056536">
    <property type="entry name" value="TPR_NUP160_C"/>
</dbReference>
<dbReference type="InterPro" id="IPR021717">
    <property type="entry name" value="Nucleoporin_Nup160"/>
</dbReference>
<reference evidence="3 4" key="1">
    <citation type="journal article" date="2016" name="Mol. Biol. Evol.">
        <title>Comparative Genomics of Early-Diverging Mushroom-Forming Fungi Provides Insights into the Origins of Lignocellulose Decay Capabilities.</title>
        <authorList>
            <person name="Nagy L.G."/>
            <person name="Riley R."/>
            <person name="Tritt A."/>
            <person name="Adam C."/>
            <person name="Daum C."/>
            <person name="Floudas D."/>
            <person name="Sun H."/>
            <person name="Yadav J.S."/>
            <person name="Pangilinan J."/>
            <person name="Larsson K.H."/>
            <person name="Matsuura K."/>
            <person name="Barry K."/>
            <person name="Labutti K."/>
            <person name="Kuo R."/>
            <person name="Ohm R.A."/>
            <person name="Bhattacharya S.S."/>
            <person name="Shirouzu T."/>
            <person name="Yoshinaga Y."/>
            <person name="Martin F.M."/>
            <person name="Grigoriev I.V."/>
            <person name="Hibbett D.S."/>
        </authorList>
    </citation>
    <scope>NUCLEOTIDE SEQUENCE [LARGE SCALE GENOMIC DNA]</scope>
    <source>
        <strain evidence="3 4">TUFC12733</strain>
    </source>
</reference>
<feature type="domain" description="NUP160 middle TPR" evidence="2">
    <location>
        <begin position="276"/>
        <end position="523"/>
    </location>
</feature>
<dbReference type="OrthoDB" id="67716at2759"/>
<dbReference type="Proteomes" id="UP000076738">
    <property type="component" value="Unassembled WGS sequence"/>
</dbReference>
<dbReference type="Pfam" id="PF23347">
    <property type="entry name" value="TPR_Nup160_C"/>
    <property type="match status" value="1"/>
</dbReference>
<evidence type="ECO:0000313" key="3">
    <source>
        <dbReference type="EMBL" id="KZP00045.1"/>
    </source>
</evidence>
<proteinExistence type="predicted"/>
<dbReference type="STRING" id="1330018.A0A167QLG7"/>
<dbReference type="GO" id="GO:0017056">
    <property type="term" value="F:structural constituent of nuclear pore"/>
    <property type="evidence" value="ECO:0007669"/>
    <property type="project" value="TreeGrafter"/>
</dbReference>
<evidence type="ECO:0000259" key="2">
    <source>
        <dbReference type="Pfam" id="PF23354"/>
    </source>
</evidence>
<accession>A0A167QLG7</accession>
<dbReference type="Pfam" id="PF23354">
    <property type="entry name" value="TPR_NUP160_120_M"/>
    <property type="match status" value="1"/>
</dbReference>
<dbReference type="GO" id="GO:0005643">
    <property type="term" value="C:nuclear pore"/>
    <property type="evidence" value="ECO:0007669"/>
    <property type="project" value="TreeGrafter"/>
</dbReference>
<name>A0A167QLG7_CALVF</name>